<dbReference type="InterPro" id="IPR029034">
    <property type="entry name" value="Cystine-knot_cytokine"/>
</dbReference>
<gene>
    <name evidence="9" type="primary">GDF15</name>
</gene>
<organism evidence="8 9">
    <name type="scientific">Erinaceus europaeus</name>
    <name type="common">Western European hedgehog</name>
    <dbReference type="NCBI Taxonomy" id="9365"/>
    <lineage>
        <taxon>Eukaryota</taxon>
        <taxon>Metazoa</taxon>
        <taxon>Chordata</taxon>
        <taxon>Craniata</taxon>
        <taxon>Vertebrata</taxon>
        <taxon>Euteleostomi</taxon>
        <taxon>Mammalia</taxon>
        <taxon>Eutheria</taxon>
        <taxon>Laurasiatheria</taxon>
        <taxon>Eulipotyphla</taxon>
        <taxon>Erinaceidae</taxon>
        <taxon>Erinaceinae</taxon>
        <taxon>Erinaceus</taxon>
    </lineage>
</organism>
<dbReference type="Proteomes" id="UP001652624">
    <property type="component" value="Chromosome 23"/>
</dbReference>
<name>A0ABM3WP59_ERIEU</name>
<sequence length="263" mass="28956">MAPPLLWVLWALLPGPPLPPPRHPPPGAPGLRARYRHLQSRLRQNQTWGAPNPEPLVRVLTPQSRLQPDGLLHLLVRGAPPASRLHRALLRAPATARSSRDVTRPLRRQLHLRGPRAAVLRLRAPHNRTLQGRPRLELHWRAPAGRGRRGAQAQDGCPLGAGRCCRLLSLRATLEELGWADWVLAPRELDVRMCAGACPSRFRSANTHAQMQARLHGRNPDAAPAPCCVPAAYEPVVLMHKDSAGRVALTPFDDLVASDCHCA</sequence>
<dbReference type="GeneID" id="132535645"/>
<evidence type="ECO:0000313" key="8">
    <source>
        <dbReference type="Proteomes" id="UP001652624"/>
    </source>
</evidence>
<dbReference type="InterPro" id="IPR001839">
    <property type="entry name" value="TGF-b_C"/>
</dbReference>
<evidence type="ECO:0000256" key="6">
    <source>
        <dbReference type="SAM" id="SignalP"/>
    </source>
</evidence>
<feature type="chain" id="PRO_5045153999" evidence="6">
    <location>
        <begin position="18"/>
        <end position="263"/>
    </location>
</feature>
<evidence type="ECO:0000256" key="3">
    <source>
        <dbReference type="ARBA" id="ARBA00022525"/>
    </source>
</evidence>
<dbReference type="Gene3D" id="2.10.90.10">
    <property type="entry name" value="Cystine-knot cytokines"/>
    <property type="match status" value="1"/>
</dbReference>
<accession>A0ABM3WP59</accession>
<dbReference type="Pfam" id="PF00019">
    <property type="entry name" value="TGF_beta"/>
    <property type="match status" value="1"/>
</dbReference>
<evidence type="ECO:0000256" key="1">
    <source>
        <dbReference type="ARBA" id="ARBA00004613"/>
    </source>
</evidence>
<evidence type="ECO:0000256" key="5">
    <source>
        <dbReference type="RuleBase" id="RU000354"/>
    </source>
</evidence>
<keyword evidence="6" id="KW-0732">Signal</keyword>
<dbReference type="PANTHER" id="PTHR11848:SF78">
    <property type="entry name" value="GROWTH_DIFFERENTIATION FACTOR 15"/>
    <property type="match status" value="1"/>
</dbReference>
<reference evidence="9" key="1">
    <citation type="submission" date="2025-08" db="UniProtKB">
        <authorList>
            <consortium name="RefSeq"/>
        </authorList>
    </citation>
    <scope>IDENTIFICATION</scope>
</reference>
<dbReference type="CDD" id="cd19376">
    <property type="entry name" value="TGF_beta_GDF15"/>
    <property type="match status" value="1"/>
</dbReference>
<evidence type="ECO:0000259" key="7">
    <source>
        <dbReference type="PROSITE" id="PS51362"/>
    </source>
</evidence>
<keyword evidence="3" id="KW-0964">Secreted</keyword>
<evidence type="ECO:0000256" key="4">
    <source>
        <dbReference type="ARBA" id="ARBA00023180"/>
    </source>
</evidence>
<keyword evidence="4" id="KW-0325">Glycoprotein</keyword>
<comment type="similarity">
    <text evidence="2 5">Belongs to the TGF-beta family.</text>
</comment>
<keyword evidence="5" id="KW-0339">Growth factor</keyword>
<comment type="subcellular location">
    <subcellularLocation>
        <location evidence="1">Secreted</location>
    </subcellularLocation>
</comment>
<evidence type="ECO:0000313" key="9">
    <source>
        <dbReference type="RefSeq" id="XP_060038363.1"/>
    </source>
</evidence>
<dbReference type="SMART" id="SM00204">
    <property type="entry name" value="TGFB"/>
    <property type="match status" value="1"/>
</dbReference>
<dbReference type="SUPFAM" id="SSF57501">
    <property type="entry name" value="Cystine-knot cytokines"/>
    <property type="match status" value="1"/>
</dbReference>
<evidence type="ECO:0000256" key="2">
    <source>
        <dbReference type="ARBA" id="ARBA00006656"/>
    </source>
</evidence>
<dbReference type="RefSeq" id="XP_060038363.1">
    <property type="nucleotide sequence ID" value="XM_060182380.1"/>
</dbReference>
<protein>
    <submittedName>
        <fullName evidence="9">Growth/differentiation factor 15 isoform X2</fullName>
    </submittedName>
</protein>
<keyword evidence="8" id="KW-1185">Reference proteome</keyword>
<feature type="domain" description="TGF-beta family profile" evidence="7">
    <location>
        <begin position="146"/>
        <end position="263"/>
    </location>
</feature>
<dbReference type="PROSITE" id="PS51362">
    <property type="entry name" value="TGF_BETA_2"/>
    <property type="match status" value="1"/>
</dbReference>
<dbReference type="PANTHER" id="PTHR11848">
    <property type="entry name" value="TGF-BETA FAMILY"/>
    <property type="match status" value="1"/>
</dbReference>
<feature type="signal peptide" evidence="6">
    <location>
        <begin position="1"/>
        <end position="17"/>
    </location>
</feature>
<dbReference type="InterPro" id="IPR015615">
    <property type="entry name" value="TGF-beta-rel"/>
</dbReference>
<proteinExistence type="inferred from homology"/>